<dbReference type="GeneID" id="71856561"/>
<keyword evidence="2 5" id="KW-0677">Repeat</keyword>
<sequence length="201" mass="21868">MSTVSIAASDIPESELQKSGLSISNIVATLSLRRELNLTALASDLNESEYDPEHSPFLVYRPFEDRGPTCLIPANGKISFAGAKSRDDLLDGAEALLNEFESLGIDIQQASGKLQLQNIVVQGDLEKELNLEAIIVLLGLEHTEYEPEQFPGVIYKPNEDITALLYRTGKFVIVGSTSYRTALDAAKSLKATLKDGGIEEL</sequence>
<evidence type="ECO:0000256" key="2">
    <source>
        <dbReference type="ARBA" id="ARBA00022737"/>
    </source>
</evidence>
<proteinExistence type="inferred from homology"/>
<gene>
    <name evidence="5" type="primary">tbp</name>
    <name evidence="6" type="ORF">ACFOZ7_11215</name>
</gene>
<evidence type="ECO:0000313" key="7">
    <source>
        <dbReference type="Proteomes" id="UP001595821"/>
    </source>
</evidence>
<dbReference type="Gene3D" id="3.30.310.10">
    <property type="entry name" value="TATA-Binding Protein"/>
    <property type="match status" value="2"/>
</dbReference>
<keyword evidence="5" id="KW-0805">Transcription regulation</keyword>
<dbReference type="InterPro" id="IPR012295">
    <property type="entry name" value="TBP_dom_sf"/>
</dbReference>
<comment type="function">
    <text evidence="5">General factor that plays a role in the activation of archaeal genes transcribed by RNA polymerase. Binds specifically to the TATA box promoter element which lies close to the position of transcription initiation.</text>
</comment>
<protein>
    <recommendedName>
        <fullName evidence="5">TATA-box-binding protein</fullName>
    </recommendedName>
    <alternativeName>
        <fullName evidence="5">Box A-binding protein</fullName>
        <shortName evidence="5">BAP</shortName>
    </alternativeName>
    <alternativeName>
        <fullName evidence="5">TATA sequence-binding protein</fullName>
        <shortName evidence="5">TBP</shortName>
    </alternativeName>
    <alternativeName>
        <fullName evidence="5">TATA-box factor</fullName>
    </alternativeName>
</protein>
<comment type="caution">
    <text evidence="6">The sequence shown here is derived from an EMBL/GenBank/DDBJ whole genome shotgun (WGS) entry which is preliminary data.</text>
</comment>
<dbReference type="PRINTS" id="PR00686">
    <property type="entry name" value="TIFACTORIID"/>
</dbReference>
<dbReference type="RefSeq" id="WP_246976837.1">
    <property type="nucleotide sequence ID" value="NZ_CP095399.1"/>
</dbReference>
<evidence type="ECO:0000256" key="3">
    <source>
        <dbReference type="ARBA" id="ARBA00023125"/>
    </source>
</evidence>
<evidence type="ECO:0000313" key="6">
    <source>
        <dbReference type="EMBL" id="MFC4247553.1"/>
    </source>
</evidence>
<evidence type="ECO:0000256" key="4">
    <source>
        <dbReference type="ARBA" id="ARBA00023163"/>
    </source>
</evidence>
<dbReference type="SUPFAM" id="SSF55945">
    <property type="entry name" value="TATA-box binding protein-like"/>
    <property type="match status" value="2"/>
</dbReference>
<organism evidence="6 7">
    <name type="scientific">Natribaculum luteum</name>
    <dbReference type="NCBI Taxonomy" id="1586232"/>
    <lineage>
        <taxon>Archaea</taxon>
        <taxon>Methanobacteriati</taxon>
        <taxon>Methanobacteriota</taxon>
        <taxon>Stenosarchaea group</taxon>
        <taxon>Halobacteria</taxon>
        <taxon>Halobacteriales</taxon>
        <taxon>Natrialbaceae</taxon>
        <taxon>Natribaculum</taxon>
    </lineage>
</organism>
<evidence type="ECO:0000256" key="5">
    <source>
        <dbReference type="HAMAP-Rule" id="MF_00408"/>
    </source>
</evidence>
<dbReference type="AlphaFoldDB" id="A0ABD5NZQ2"/>
<dbReference type="Proteomes" id="UP001595821">
    <property type="component" value="Unassembled WGS sequence"/>
</dbReference>
<keyword evidence="3 5" id="KW-0238">DNA-binding</keyword>
<dbReference type="PANTHER" id="PTHR10126">
    <property type="entry name" value="TATA-BOX BINDING PROTEIN"/>
    <property type="match status" value="1"/>
</dbReference>
<dbReference type="HAMAP" id="MF_00408">
    <property type="entry name" value="TATA_bind_prot_arch"/>
    <property type="match status" value="1"/>
</dbReference>
<name>A0ABD5NZQ2_9EURY</name>
<evidence type="ECO:0000256" key="1">
    <source>
        <dbReference type="ARBA" id="ARBA00005560"/>
    </source>
</evidence>
<dbReference type="InterPro" id="IPR000814">
    <property type="entry name" value="TBP"/>
</dbReference>
<dbReference type="Pfam" id="PF00352">
    <property type="entry name" value="TBP"/>
    <property type="match status" value="2"/>
</dbReference>
<accession>A0ABD5NZQ2</accession>
<comment type="similarity">
    <text evidence="1 5">Belongs to the TBP family.</text>
</comment>
<dbReference type="EMBL" id="JBHSDJ010000062">
    <property type="protein sequence ID" value="MFC4247553.1"/>
    <property type="molecule type" value="Genomic_DNA"/>
</dbReference>
<keyword evidence="4 5" id="KW-0804">Transcription</keyword>
<reference evidence="6 7" key="1">
    <citation type="journal article" date="2014" name="Int. J. Syst. Evol. Microbiol.">
        <title>Complete genome sequence of Corynebacterium casei LMG S-19264T (=DSM 44701T), isolated from a smear-ripened cheese.</title>
        <authorList>
            <consortium name="US DOE Joint Genome Institute (JGI-PGF)"/>
            <person name="Walter F."/>
            <person name="Albersmeier A."/>
            <person name="Kalinowski J."/>
            <person name="Ruckert C."/>
        </authorList>
    </citation>
    <scope>NUCLEOTIDE SEQUENCE [LARGE SCALE GENOMIC DNA]</scope>
    <source>
        <strain evidence="6 7">IBRC-M 10912</strain>
    </source>
</reference>
<dbReference type="GO" id="GO:0003677">
    <property type="term" value="F:DNA binding"/>
    <property type="evidence" value="ECO:0007669"/>
    <property type="project" value="UniProtKB-KW"/>
</dbReference>
<dbReference type="GO" id="GO:0003700">
    <property type="term" value="F:DNA-binding transcription factor activity"/>
    <property type="evidence" value="ECO:0007669"/>
    <property type="project" value="UniProtKB-UniRule"/>
</dbReference>
<comment type="caution">
    <text evidence="5">Lacks conserved residue(s) required for the propagation of feature annotation.</text>
</comment>